<dbReference type="Proteomes" id="UP000784294">
    <property type="component" value="Unassembled WGS sequence"/>
</dbReference>
<organism evidence="3 4">
    <name type="scientific">Protopolystoma xenopodis</name>
    <dbReference type="NCBI Taxonomy" id="117903"/>
    <lineage>
        <taxon>Eukaryota</taxon>
        <taxon>Metazoa</taxon>
        <taxon>Spiralia</taxon>
        <taxon>Lophotrochozoa</taxon>
        <taxon>Platyhelminthes</taxon>
        <taxon>Monogenea</taxon>
        <taxon>Polyopisthocotylea</taxon>
        <taxon>Polystomatidea</taxon>
        <taxon>Polystomatidae</taxon>
        <taxon>Protopolystoma</taxon>
    </lineage>
</organism>
<gene>
    <name evidence="3" type="ORF">PXEA_LOCUS22381</name>
</gene>
<keyword evidence="2" id="KW-0812">Transmembrane</keyword>
<dbReference type="AlphaFoldDB" id="A0A448X5W3"/>
<accession>A0A448X5W3</accession>
<reference evidence="3" key="1">
    <citation type="submission" date="2018-11" db="EMBL/GenBank/DDBJ databases">
        <authorList>
            <consortium name="Pathogen Informatics"/>
        </authorList>
    </citation>
    <scope>NUCLEOTIDE SEQUENCE</scope>
</reference>
<sequence>MAVAGALVKRASLAQAETTAAHWRQLQLESVADQDQMGIHHAMSRLLDRDNSTWTGSTNTYRRPVPPVLSSPPEDAGPPCDLVLRLLSRIEALVLERPLHPSGTESTSATTAYSNMEARRLLGFCLLMALLDELGDTADSIEIKAPLEAHVFMRARFQVYFLLFSIFLSLLLLLRGFIFFYIELHCDNHSTIFT</sequence>
<evidence type="ECO:0000256" key="1">
    <source>
        <dbReference type="SAM" id="MobiDB-lite"/>
    </source>
</evidence>
<proteinExistence type="predicted"/>
<dbReference type="EMBL" id="CAAALY010098896">
    <property type="protein sequence ID" value="VEL28941.1"/>
    <property type="molecule type" value="Genomic_DNA"/>
</dbReference>
<comment type="caution">
    <text evidence="3">The sequence shown here is derived from an EMBL/GenBank/DDBJ whole genome shotgun (WGS) entry which is preliminary data.</text>
</comment>
<name>A0A448X5W3_9PLAT</name>
<keyword evidence="2" id="KW-1133">Transmembrane helix</keyword>
<evidence type="ECO:0000256" key="2">
    <source>
        <dbReference type="SAM" id="Phobius"/>
    </source>
</evidence>
<keyword evidence="2" id="KW-0472">Membrane</keyword>
<dbReference type="OrthoDB" id="6288338at2759"/>
<evidence type="ECO:0000313" key="4">
    <source>
        <dbReference type="Proteomes" id="UP000784294"/>
    </source>
</evidence>
<feature type="transmembrane region" description="Helical" evidence="2">
    <location>
        <begin position="159"/>
        <end position="182"/>
    </location>
</feature>
<protein>
    <submittedName>
        <fullName evidence="3">Uncharacterized protein</fullName>
    </submittedName>
</protein>
<evidence type="ECO:0000313" key="3">
    <source>
        <dbReference type="EMBL" id="VEL28941.1"/>
    </source>
</evidence>
<feature type="region of interest" description="Disordered" evidence="1">
    <location>
        <begin position="55"/>
        <end position="75"/>
    </location>
</feature>
<keyword evidence="4" id="KW-1185">Reference proteome</keyword>